<sequence length="187" mass="20741">MSSNCSSSDTESNKSAQHSAPTTKPPPAKTSEQQTPTSAKPKQIRPPPLILNSASWRKIAPTIYKLPNFTPSAITAKTTSNGQITVQTTDPTHFRQIQKVLVDSKTEFHTFSLPEDRSLKVVLKGIPIDITTDDLKSELETLNFQTKYIRRFGTPEKPMPMCLVHIAATPNAKDIFLLNSLFYLTIS</sequence>
<organism evidence="3 4">
    <name type="scientific">Puccinia striiformis f. sp. tritici PST-78</name>
    <dbReference type="NCBI Taxonomy" id="1165861"/>
    <lineage>
        <taxon>Eukaryota</taxon>
        <taxon>Fungi</taxon>
        <taxon>Dikarya</taxon>
        <taxon>Basidiomycota</taxon>
        <taxon>Pucciniomycotina</taxon>
        <taxon>Pucciniomycetes</taxon>
        <taxon>Pucciniales</taxon>
        <taxon>Pucciniaceae</taxon>
        <taxon>Puccinia</taxon>
    </lineage>
</organism>
<evidence type="ECO:0000313" key="3">
    <source>
        <dbReference type="EMBL" id="KNE87682.1"/>
    </source>
</evidence>
<comment type="caution">
    <text evidence="3">The sequence shown here is derived from an EMBL/GenBank/DDBJ whole genome shotgun (WGS) entry which is preliminary data.</text>
</comment>
<dbReference type="InterPro" id="IPR006579">
    <property type="entry name" value="Pre_C2HC_dom"/>
</dbReference>
<keyword evidence="4" id="KW-1185">Reference proteome</keyword>
<dbReference type="Proteomes" id="UP000054564">
    <property type="component" value="Unassembled WGS sequence"/>
</dbReference>
<evidence type="ECO:0000256" key="1">
    <source>
        <dbReference type="SAM" id="MobiDB-lite"/>
    </source>
</evidence>
<reference evidence="4" key="1">
    <citation type="submission" date="2014-03" db="EMBL/GenBank/DDBJ databases">
        <title>The Genome Sequence of Puccinia striiformis f. sp. tritici PST-78.</title>
        <authorList>
            <consortium name="The Broad Institute Genome Sequencing Platform"/>
            <person name="Cuomo C."/>
            <person name="Hulbert S."/>
            <person name="Chen X."/>
            <person name="Walker B."/>
            <person name="Young S.K."/>
            <person name="Zeng Q."/>
            <person name="Gargeya S."/>
            <person name="Fitzgerald M."/>
            <person name="Haas B."/>
            <person name="Abouelleil A."/>
            <person name="Alvarado L."/>
            <person name="Arachchi H.M."/>
            <person name="Berlin A.M."/>
            <person name="Chapman S.B."/>
            <person name="Goldberg J."/>
            <person name="Griggs A."/>
            <person name="Gujja S."/>
            <person name="Hansen M."/>
            <person name="Howarth C."/>
            <person name="Imamovic A."/>
            <person name="Larimer J."/>
            <person name="McCowan C."/>
            <person name="Montmayeur A."/>
            <person name="Murphy C."/>
            <person name="Neiman D."/>
            <person name="Pearson M."/>
            <person name="Priest M."/>
            <person name="Roberts A."/>
            <person name="Saif S."/>
            <person name="Shea T."/>
            <person name="Sisk P."/>
            <person name="Sykes S."/>
            <person name="Wortman J."/>
            <person name="Nusbaum C."/>
            <person name="Birren B."/>
        </authorList>
    </citation>
    <scope>NUCLEOTIDE SEQUENCE [LARGE SCALE GENOMIC DNA]</scope>
    <source>
        <strain evidence="4">race PST-78</strain>
    </source>
</reference>
<dbReference type="STRING" id="1165861.A0A0L0UKR1"/>
<feature type="domain" description="Pre-C2HC" evidence="2">
    <location>
        <begin position="135"/>
        <end position="185"/>
    </location>
</feature>
<dbReference type="Pfam" id="PF07530">
    <property type="entry name" value="PRE_C2HC"/>
    <property type="match status" value="1"/>
</dbReference>
<feature type="region of interest" description="Disordered" evidence="1">
    <location>
        <begin position="1"/>
        <end position="48"/>
    </location>
</feature>
<evidence type="ECO:0000259" key="2">
    <source>
        <dbReference type="Pfam" id="PF07530"/>
    </source>
</evidence>
<dbReference type="AlphaFoldDB" id="A0A0L0UKR1"/>
<dbReference type="EMBL" id="AJIL01004492">
    <property type="protein sequence ID" value="KNE87682.1"/>
    <property type="molecule type" value="Genomic_DNA"/>
</dbReference>
<proteinExistence type="predicted"/>
<feature type="non-terminal residue" evidence="3">
    <location>
        <position position="187"/>
    </location>
</feature>
<name>A0A0L0UKR1_9BASI</name>
<accession>A0A0L0UKR1</accession>
<protein>
    <recommendedName>
        <fullName evidence="2">Pre-C2HC domain-containing protein</fullName>
    </recommendedName>
</protein>
<gene>
    <name evidence="3" type="ORF">PSTG_18927</name>
</gene>
<feature type="compositionally biased region" description="Low complexity" evidence="1">
    <location>
        <begin position="1"/>
        <end position="15"/>
    </location>
</feature>
<feature type="compositionally biased region" description="Polar residues" evidence="1">
    <location>
        <begin position="31"/>
        <end position="40"/>
    </location>
</feature>
<evidence type="ECO:0000313" key="4">
    <source>
        <dbReference type="Proteomes" id="UP000054564"/>
    </source>
</evidence>